<dbReference type="OrthoDB" id="363526at2759"/>
<dbReference type="VEuPathDB" id="PiroplasmaDB:BMR1_03g04255"/>
<dbReference type="KEGG" id="bmic:BMR1_03g04255"/>
<sequence length="321" mass="35726">MDFQNNTQILNKATDSASVTPPSHVSIPTELYCILLKSALSDVNFGNFSPGNPPPINNSAINTVLTSLNKAPSQLDESYHKLNLLVNKYLAEKSAIQEQNNLKGSLKESVNAVRERLLQHFNIVNSINADQLLTPKKLISSNYGNNNAHGDVEQVLEQIEVQNSAKEDSINQLEQKNITEPSPSRWLISPRRIFGSKNVNCGSVSKDCSAPQAITPSDCNITKILDEIKCKFDQADNTILNIEAQLESDICDPNKREWEFSSFMGPANSDQSVIFEHARALYTNLYNHAKTNKMKISALREKLAVLQTHIKPMVSDHRNAL</sequence>
<name>A0A0K3AV23_BABMR</name>
<dbReference type="AlphaFoldDB" id="A0A0K3AV23"/>
<accession>A0A0K3AV23</accession>
<evidence type="ECO:0000313" key="2">
    <source>
        <dbReference type="Proteomes" id="UP000002899"/>
    </source>
</evidence>
<reference evidence="1 2" key="1">
    <citation type="journal article" date="2012" name="Nucleic Acids Res.">
        <title>Sequencing of the smallest Apicomplexan genome from the human pathogen Babesia microti.</title>
        <authorList>
            <person name="Cornillot E."/>
            <person name="Hadj-Kaddour K."/>
            <person name="Dassouli A."/>
            <person name="Noel B."/>
            <person name="Ranwez V."/>
            <person name="Vacherie B."/>
            <person name="Augagneur Y."/>
            <person name="Bres V."/>
            <person name="Duclos A."/>
            <person name="Randazzo S."/>
            <person name="Carcy B."/>
            <person name="Debierre-Grockiego F."/>
            <person name="Delbecq S."/>
            <person name="Moubri-Menage K."/>
            <person name="Shams-Eldin H."/>
            <person name="Usmani-Brown S."/>
            <person name="Bringaud F."/>
            <person name="Wincker P."/>
            <person name="Vivares C.P."/>
            <person name="Schwarz R.T."/>
            <person name="Schetters T.P."/>
            <person name="Krause P.J."/>
            <person name="Gorenflot A."/>
            <person name="Berry V."/>
            <person name="Barbe V."/>
            <person name="Ben Mamoun C."/>
        </authorList>
    </citation>
    <scope>NUCLEOTIDE SEQUENCE [LARGE SCALE GENOMIC DNA]</scope>
    <source>
        <strain evidence="1 2">RI</strain>
    </source>
</reference>
<dbReference type="Proteomes" id="UP000002899">
    <property type="component" value="Chromosome III"/>
</dbReference>
<dbReference type="RefSeq" id="XP_012649462.1">
    <property type="nucleotide sequence ID" value="XM_012794008.1"/>
</dbReference>
<organism evidence="1 2">
    <name type="scientific">Babesia microti (strain RI)</name>
    <dbReference type="NCBI Taxonomy" id="1133968"/>
    <lineage>
        <taxon>Eukaryota</taxon>
        <taxon>Sar</taxon>
        <taxon>Alveolata</taxon>
        <taxon>Apicomplexa</taxon>
        <taxon>Aconoidasida</taxon>
        <taxon>Piroplasmida</taxon>
        <taxon>Babesiidae</taxon>
        <taxon>Babesia</taxon>
    </lineage>
</organism>
<protein>
    <submittedName>
        <fullName evidence="1">Uncharacterized protein</fullName>
    </submittedName>
</protein>
<dbReference type="GeneID" id="24425498"/>
<gene>
    <name evidence="1" type="ORF">BMR1_03g04255</name>
</gene>
<dbReference type="EMBL" id="LN871598">
    <property type="protein sequence ID" value="CTQ41451.1"/>
    <property type="molecule type" value="Genomic_DNA"/>
</dbReference>
<reference evidence="1 2" key="2">
    <citation type="journal article" date="2013" name="PLoS ONE">
        <title>Whole genome mapping and re-organization of the nuclear and mitochondrial genomes of Babesia microti isolates.</title>
        <authorList>
            <person name="Cornillot E."/>
            <person name="Dassouli A."/>
            <person name="Garg A."/>
            <person name="Pachikara N."/>
            <person name="Randazzo S."/>
            <person name="Depoix D."/>
            <person name="Carcy B."/>
            <person name="Delbecq S."/>
            <person name="Frutos R."/>
            <person name="Silva J.C."/>
            <person name="Sutton R."/>
            <person name="Krause P.J."/>
            <person name="Mamoun C.B."/>
        </authorList>
    </citation>
    <scope>NUCLEOTIDE SEQUENCE [LARGE SCALE GENOMIC DNA]</scope>
    <source>
        <strain evidence="1 2">RI</strain>
    </source>
</reference>
<keyword evidence="2" id="KW-1185">Reference proteome</keyword>
<reference evidence="1 2" key="3">
    <citation type="journal article" date="2016" name="Sci. Rep.">
        <title>Genome-wide diversity and gene expression profiling of Babesia microti isolates identify polymorphic genes that mediate host-pathogen interactions.</title>
        <authorList>
            <person name="Silva J.C."/>
            <person name="Cornillot E."/>
            <person name="McCracken C."/>
            <person name="Usmani-Brown S."/>
            <person name="Dwivedi A."/>
            <person name="Ifeonu O.O."/>
            <person name="Crabtree J."/>
            <person name="Gotia H.T."/>
            <person name="Virji A.Z."/>
            <person name="Reynes C."/>
            <person name="Colinge J."/>
            <person name="Kumar V."/>
            <person name="Lawres L."/>
            <person name="Pazzi J.E."/>
            <person name="Pablo J.V."/>
            <person name="Hung C."/>
            <person name="Brancato J."/>
            <person name="Kumari P."/>
            <person name="Orvis J."/>
            <person name="Tretina K."/>
            <person name="Chibucos M."/>
            <person name="Ott S."/>
            <person name="Sadzewicz L."/>
            <person name="Sengamalay N."/>
            <person name="Shetty A.C."/>
            <person name="Su Q."/>
            <person name="Tallon L."/>
            <person name="Fraser C.M."/>
            <person name="Frutos R."/>
            <person name="Molina D.M."/>
            <person name="Krause P.J."/>
            <person name="Ben Mamoun C."/>
        </authorList>
    </citation>
    <scope>NUCLEOTIDE SEQUENCE [LARGE SCALE GENOMIC DNA]</scope>
    <source>
        <strain evidence="1 2">RI</strain>
    </source>
</reference>
<evidence type="ECO:0000313" key="1">
    <source>
        <dbReference type="EMBL" id="CTQ41451.1"/>
    </source>
</evidence>
<proteinExistence type="predicted"/>